<dbReference type="AlphaFoldDB" id="C0XNN3"/>
<dbReference type="EMBL" id="ACHJ01000009">
    <property type="protein sequence ID" value="EEI18142.1"/>
    <property type="molecule type" value="Genomic_DNA"/>
</dbReference>
<gene>
    <name evidence="1" type="ORF">HMPREF0298_0053</name>
</gene>
<reference evidence="1" key="1">
    <citation type="submission" date="2009-01" db="EMBL/GenBank/DDBJ databases">
        <authorList>
            <person name="Qin X."/>
            <person name="Bachman B."/>
            <person name="Battles P."/>
            <person name="Bell A."/>
            <person name="Bess C."/>
            <person name="Bickham C."/>
            <person name="Chaboub L."/>
            <person name="Chen D."/>
            <person name="Coyle M."/>
            <person name="Deiros D.R."/>
            <person name="Dinh H."/>
            <person name="Forbes L."/>
            <person name="Fowler G."/>
            <person name="Francisco L."/>
            <person name="Fu Q."/>
            <person name="Gubbala S."/>
            <person name="Hale W."/>
            <person name="Han Y."/>
            <person name="Hemphill L."/>
            <person name="Highlander S.K."/>
            <person name="Hirani K."/>
            <person name="Hogues M."/>
            <person name="Jackson L."/>
            <person name="Jakkamsetti A."/>
            <person name="Javaid M."/>
            <person name="Jiang H."/>
            <person name="Korchina V."/>
            <person name="Kovar C."/>
            <person name="Lara F."/>
            <person name="Lee S."/>
            <person name="Mata R."/>
            <person name="Mathew T."/>
            <person name="Moen C."/>
            <person name="Morales K."/>
            <person name="Munidasa M."/>
            <person name="Nazareth L."/>
            <person name="Ngo R."/>
            <person name="Nguyen L."/>
            <person name="Okwuonu G."/>
            <person name="Ongeri F."/>
            <person name="Patil S."/>
            <person name="Petrosino J."/>
            <person name="Pham C."/>
            <person name="Pham P."/>
            <person name="Pu L.-L."/>
            <person name="Puazo M."/>
            <person name="Raj R."/>
            <person name="Reid J."/>
            <person name="Rouhana J."/>
            <person name="Saada N."/>
            <person name="Shang Y."/>
            <person name="Simmons D."/>
            <person name="Thornton R."/>
            <person name="Warren J."/>
            <person name="Weissenberger G."/>
            <person name="Zhang J."/>
            <person name="Zhang L."/>
            <person name="Zhou C."/>
            <person name="Zhu D."/>
            <person name="Muzny D."/>
            <person name="Worley K."/>
            <person name="Gibbs R."/>
        </authorList>
    </citation>
    <scope>NUCLEOTIDE SEQUENCE [LARGE SCALE GENOMIC DNA]</scope>
    <source>
        <strain evidence="1">DSM 44291</strain>
    </source>
</reference>
<dbReference type="HOGENOM" id="CLU_3250159_0_0_11"/>
<organism evidence="1 2">
    <name type="scientific">Corynebacterium lipophiloflavum (strain ATCC 700352 / DSM 44291 / CCUG 37336 / JCM 10383 / DMMZ 1944)</name>
    <dbReference type="NCBI Taxonomy" id="525263"/>
    <lineage>
        <taxon>Bacteria</taxon>
        <taxon>Bacillati</taxon>
        <taxon>Actinomycetota</taxon>
        <taxon>Actinomycetes</taxon>
        <taxon>Mycobacteriales</taxon>
        <taxon>Corynebacteriaceae</taxon>
        <taxon>Corynebacterium</taxon>
    </lineage>
</organism>
<evidence type="ECO:0000313" key="1">
    <source>
        <dbReference type="EMBL" id="EEI18142.1"/>
    </source>
</evidence>
<keyword evidence="2" id="KW-1185">Reference proteome</keyword>
<dbReference type="Proteomes" id="UP000006196">
    <property type="component" value="Unassembled WGS sequence"/>
</dbReference>
<name>C0XNN3_CORLD</name>
<sequence length="42" mass="4777">MENVNFFPKFTGFYLQATPSVPTSNPFSAVEQSYSRCCLIVR</sequence>
<comment type="caution">
    <text evidence="1">The sequence shown here is derived from an EMBL/GenBank/DDBJ whole genome shotgun (WGS) entry which is preliminary data.</text>
</comment>
<protein>
    <submittedName>
        <fullName evidence="1">Uncharacterized protein</fullName>
    </submittedName>
</protein>
<proteinExistence type="predicted"/>
<accession>C0XNN3</accession>
<evidence type="ECO:0000313" key="2">
    <source>
        <dbReference type="Proteomes" id="UP000006196"/>
    </source>
</evidence>